<sequence length="216" mass="24239">MEIVKKKRHVDEDAAKISMVLNDHVVGEVDKKNEEYMEEKVTNNEGIQVSDNAGEGTSNKLDVSGDMEKKDEEVLDVAKNSIDITDITKPVDITANELQEPIIEDNEEAIIKNQETFVFPTFNLNISQDQPTPRLNDDGDDVVILKSIPTQTEKASIEVKKELYEAWELGRGLVGQCTSSLEELNVVVEKKKELNEGAAAKVRKEKEVKGTRRQED</sequence>
<dbReference type="AlphaFoldDB" id="A0A0K9P0B8"/>
<feature type="compositionally biased region" description="Polar residues" evidence="1">
    <location>
        <begin position="43"/>
        <end position="61"/>
    </location>
</feature>
<protein>
    <submittedName>
        <fullName evidence="2">Uncharacterized protein</fullName>
    </submittedName>
</protein>
<dbReference type="EMBL" id="LFYR01001351">
    <property type="protein sequence ID" value="KMZ62506.1"/>
    <property type="molecule type" value="Genomic_DNA"/>
</dbReference>
<comment type="caution">
    <text evidence="2">The sequence shown here is derived from an EMBL/GenBank/DDBJ whole genome shotgun (WGS) entry which is preliminary data.</text>
</comment>
<evidence type="ECO:0000313" key="2">
    <source>
        <dbReference type="EMBL" id="KMZ62506.1"/>
    </source>
</evidence>
<reference evidence="3" key="1">
    <citation type="journal article" date="2016" name="Nature">
        <title>The genome of the seagrass Zostera marina reveals angiosperm adaptation to the sea.</title>
        <authorList>
            <person name="Olsen J.L."/>
            <person name="Rouze P."/>
            <person name="Verhelst B."/>
            <person name="Lin Y.-C."/>
            <person name="Bayer T."/>
            <person name="Collen J."/>
            <person name="Dattolo E."/>
            <person name="De Paoli E."/>
            <person name="Dittami S."/>
            <person name="Maumus F."/>
            <person name="Michel G."/>
            <person name="Kersting A."/>
            <person name="Lauritano C."/>
            <person name="Lohaus R."/>
            <person name="Toepel M."/>
            <person name="Tonon T."/>
            <person name="Vanneste K."/>
            <person name="Amirebrahimi M."/>
            <person name="Brakel J."/>
            <person name="Bostroem C."/>
            <person name="Chovatia M."/>
            <person name="Grimwood J."/>
            <person name="Jenkins J.W."/>
            <person name="Jueterbock A."/>
            <person name="Mraz A."/>
            <person name="Stam W.T."/>
            <person name="Tice H."/>
            <person name="Bornberg-Bauer E."/>
            <person name="Green P.J."/>
            <person name="Pearson G.A."/>
            <person name="Procaccini G."/>
            <person name="Duarte C.M."/>
            <person name="Schmutz J."/>
            <person name="Reusch T.B.H."/>
            <person name="Van de Peer Y."/>
        </authorList>
    </citation>
    <scope>NUCLEOTIDE SEQUENCE [LARGE SCALE GENOMIC DNA]</scope>
    <source>
        <strain evidence="3">cv. Finnish</strain>
    </source>
</reference>
<evidence type="ECO:0000313" key="3">
    <source>
        <dbReference type="Proteomes" id="UP000036987"/>
    </source>
</evidence>
<name>A0A0K9P0B8_ZOSMR</name>
<accession>A0A0K9P0B8</accession>
<evidence type="ECO:0000256" key="1">
    <source>
        <dbReference type="SAM" id="MobiDB-lite"/>
    </source>
</evidence>
<dbReference type="Proteomes" id="UP000036987">
    <property type="component" value="Unassembled WGS sequence"/>
</dbReference>
<organism evidence="2 3">
    <name type="scientific">Zostera marina</name>
    <name type="common">Eelgrass</name>
    <dbReference type="NCBI Taxonomy" id="29655"/>
    <lineage>
        <taxon>Eukaryota</taxon>
        <taxon>Viridiplantae</taxon>
        <taxon>Streptophyta</taxon>
        <taxon>Embryophyta</taxon>
        <taxon>Tracheophyta</taxon>
        <taxon>Spermatophyta</taxon>
        <taxon>Magnoliopsida</taxon>
        <taxon>Liliopsida</taxon>
        <taxon>Zosteraceae</taxon>
        <taxon>Zostera</taxon>
    </lineage>
</organism>
<proteinExistence type="predicted"/>
<gene>
    <name evidence="2" type="ORF">ZOSMA_45G00470</name>
</gene>
<keyword evidence="3" id="KW-1185">Reference proteome</keyword>
<feature type="region of interest" description="Disordered" evidence="1">
    <location>
        <begin position="43"/>
        <end position="68"/>
    </location>
</feature>